<evidence type="ECO:0000256" key="2">
    <source>
        <dbReference type="ARBA" id="ARBA00023125"/>
    </source>
</evidence>
<dbReference type="Gene3D" id="3.40.1410.10">
    <property type="entry name" value="Chorismate lyase-like"/>
    <property type="match status" value="1"/>
</dbReference>
<dbReference type="SMART" id="SM00345">
    <property type="entry name" value="HTH_GNTR"/>
    <property type="match status" value="1"/>
</dbReference>
<gene>
    <name evidence="5" type="primary">gamR</name>
    <name evidence="5" type="ORF">LMG3441_00008</name>
</gene>
<dbReference type="Pfam" id="PF07702">
    <property type="entry name" value="UTRA"/>
    <property type="match status" value="1"/>
</dbReference>
<dbReference type="InterPro" id="IPR036388">
    <property type="entry name" value="WH-like_DNA-bd_sf"/>
</dbReference>
<name>A0A6S6ZIJ8_9BURK</name>
<reference evidence="5 6" key="1">
    <citation type="submission" date="2020-04" db="EMBL/GenBank/DDBJ databases">
        <authorList>
            <person name="De Canck E."/>
        </authorList>
    </citation>
    <scope>NUCLEOTIDE SEQUENCE [LARGE SCALE GENOMIC DNA]</scope>
    <source>
        <strain evidence="5 6">LMG 3441</strain>
    </source>
</reference>
<dbReference type="GO" id="GO:0003677">
    <property type="term" value="F:DNA binding"/>
    <property type="evidence" value="ECO:0007669"/>
    <property type="project" value="UniProtKB-KW"/>
</dbReference>
<dbReference type="Pfam" id="PF00392">
    <property type="entry name" value="GntR"/>
    <property type="match status" value="1"/>
</dbReference>
<evidence type="ECO:0000313" key="6">
    <source>
        <dbReference type="Proteomes" id="UP000494269"/>
    </source>
</evidence>
<dbReference type="InterPro" id="IPR036390">
    <property type="entry name" value="WH_DNA-bd_sf"/>
</dbReference>
<dbReference type="AlphaFoldDB" id="A0A6S6ZIJ8"/>
<dbReference type="GO" id="GO:0003700">
    <property type="term" value="F:DNA-binding transcription factor activity"/>
    <property type="evidence" value="ECO:0007669"/>
    <property type="project" value="InterPro"/>
</dbReference>
<evidence type="ECO:0000313" key="5">
    <source>
        <dbReference type="EMBL" id="CAB3650172.1"/>
    </source>
</evidence>
<evidence type="ECO:0000256" key="3">
    <source>
        <dbReference type="ARBA" id="ARBA00023163"/>
    </source>
</evidence>
<dbReference type="PROSITE" id="PS50949">
    <property type="entry name" value="HTH_GNTR"/>
    <property type="match status" value="1"/>
</dbReference>
<dbReference type="InterPro" id="IPR050679">
    <property type="entry name" value="Bact_HTH_transcr_reg"/>
</dbReference>
<dbReference type="EMBL" id="CADIJQ010000001">
    <property type="protein sequence ID" value="CAB3650172.1"/>
    <property type="molecule type" value="Genomic_DNA"/>
</dbReference>
<dbReference type="Gene3D" id="1.10.10.10">
    <property type="entry name" value="Winged helix-like DNA-binding domain superfamily/Winged helix DNA-binding domain"/>
    <property type="match status" value="1"/>
</dbReference>
<dbReference type="SMART" id="SM00866">
    <property type="entry name" value="UTRA"/>
    <property type="match status" value="1"/>
</dbReference>
<dbReference type="PRINTS" id="PR00035">
    <property type="entry name" value="HTHGNTR"/>
</dbReference>
<dbReference type="InterPro" id="IPR028978">
    <property type="entry name" value="Chorismate_lyase_/UTRA_dom_sf"/>
</dbReference>
<sequence>MGTSLPLPKYHQIYLVLREQLQEGRFDQDGLPGEHALADQFDVARITIRKAMEMLVADGLVSRRPGLGTWPLRGASAAHTAPAANAPQKAHLTGLLENIVNMGLRTSVQVLDSTLVFAPPTVAESLRIPPGTPVHKSLRVRSTEAGPLSHITTYVPQAVADFTREDLEREPLLMLLEAAGVEFGGATQTISARLADAQVARHLDVSVGSALLAVTRVVRDVNDRPVQLLQGLYRPDRYQYQLQLSRVGSIDAKVWVSEELSAQFH</sequence>
<dbReference type="CDD" id="cd07377">
    <property type="entry name" value="WHTH_GntR"/>
    <property type="match status" value="1"/>
</dbReference>
<evidence type="ECO:0000256" key="1">
    <source>
        <dbReference type="ARBA" id="ARBA00023015"/>
    </source>
</evidence>
<dbReference type="SUPFAM" id="SSF64288">
    <property type="entry name" value="Chorismate lyase-like"/>
    <property type="match status" value="1"/>
</dbReference>
<dbReference type="InterPro" id="IPR000524">
    <property type="entry name" value="Tscrpt_reg_HTH_GntR"/>
</dbReference>
<dbReference type="PANTHER" id="PTHR44846:SF1">
    <property type="entry name" value="MANNOSYL-D-GLYCERATE TRANSPORT_METABOLISM SYSTEM REPRESSOR MNGR-RELATED"/>
    <property type="match status" value="1"/>
</dbReference>
<organism evidence="5 6">
    <name type="scientific">Achromobacter kerstersii</name>
    <dbReference type="NCBI Taxonomy" id="1353890"/>
    <lineage>
        <taxon>Bacteria</taxon>
        <taxon>Pseudomonadati</taxon>
        <taxon>Pseudomonadota</taxon>
        <taxon>Betaproteobacteria</taxon>
        <taxon>Burkholderiales</taxon>
        <taxon>Alcaligenaceae</taxon>
        <taxon>Achromobacter</taxon>
    </lineage>
</organism>
<dbReference type="PANTHER" id="PTHR44846">
    <property type="entry name" value="MANNOSYL-D-GLYCERATE TRANSPORT/METABOLISM SYSTEM REPRESSOR MNGR-RELATED"/>
    <property type="match status" value="1"/>
</dbReference>
<dbReference type="SUPFAM" id="SSF46785">
    <property type="entry name" value="Winged helix' DNA-binding domain"/>
    <property type="match status" value="1"/>
</dbReference>
<evidence type="ECO:0000259" key="4">
    <source>
        <dbReference type="PROSITE" id="PS50949"/>
    </source>
</evidence>
<keyword evidence="1" id="KW-0805">Transcription regulation</keyword>
<dbReference type="RefSeq" id="WP_054426061.1">
    <property type="nucleotide sequence ID" value="NZ_CADIJQ010000001.1"/>
</dbReference>
<accession>A0A6S6ZIJ8</accession>
<keyword evidence="6" id="KW-1185">Reference proteome</keyword>
<keyword evidence="2" id="KW-0238">DNA-binding</keyword>
<dbReference type="GO" id="GO:0045892">
    <property type="term" value="P:negative regulation of DNA-templated transcription"/>
    <property type="evidence" value="ECO:0007669"/>
    <property type="project" value="TreeGrafter"/>
</dbReference>
<feature type="domain" description="HTH gntR-type" evidence="4">
    <location>
        <begin position="7"/>
        <end position="74"/>
    </location>
</feature>
<keyword evidence="3" id="KW-0804">Transcription</keyword>
<dbReference type="Proteomes" id="UP000494269">
    <property type="component" value="Unassembled WGS sequence"/>
</dbReference>
<proteinExistence type="predicted"/>
<dbReference type="InterPro" id="IPR011663">
    <property type="entry name" value="UTRA"/>
</dbReference>
<protein>
    <submittedName>
        <fullName evidence="5">HTH-type transcriptional repressor GamR</fullName>
    </submittedName>
</protein>